<reference evidence="1 2" key="1">
    <citation type="submission" date="2022-04" db="EMBL/GenBank/DDBJ databases">
        <authorList>
            <person name="Grouzdev D.S."/>
            <person name="Pantiukh K.S."/>
            <person name="Krutkina M.S."/>
        </authorList>
    </citation>
    <scope>NUCLEOTIDE SEQUENCE [LARGE SCALE GENOMIC DNA]</scope>
    <source>
        <strain evidence="1 2">6x-1</strain>
    </source>
</reference>
<gene>
    <name evidence="1" type="ORF">MWN34_03255</name>
</gene>
<proteinExistence type="predicted"/>
<sequence>MSRIRFAHASDVYAAFDTAEQDIRAPAEEIPPLDFVTRLAAGHPEQAIAFLAYLLPRREAVWWACRCVRHLLPEPVPAEEARIAAAEDWVKEPSDARQRAALRIAVEGDKRQPGVWCAQAAGWSGGNVSLIEDRPMAAQPHLTPKAINAALMVGLGMTDPLKWAASARCCVDAGARFAAGGALTF</sequence>
<name>A0ABT0D7K6_9HYPH</name>
<evidence type="ECO:0000313" key="1">
    <source>
        <dbReference type="EMBL" id="MCK0195922.1"/>
    </source>
</evidence>
<organism evidence="1 2">
    <name type="scientific">Ancylobacter crimeensis</name>
    <dbReference type="NCBI Taxonomy" id="2579147"/>
    <lineage>
        <taxon>Bacteria</taxon>
        <taxon>Pseudomonadati</taxon>
        <taxon>Pseudomonadota</taxon>
        <taxon>Alphaproteobacteria</taxon>
        <taxon>Hyphomicrobiales</taxon>
        <taxon>Xanthobacteraceae</taxon>
        <taxon>Ancylobacter</taxon>
    </lineage>
</organism>
<dbReference type="EMBL" id="JALKCH010000002">
    <property type="protein sequence ID" value="MCK0195922.1"/>
    <property type="molecule type" value="Genomic_DNA"/>
</dbReference>
<dbReference type="RefSeq" id="WP_247026397.1">
    <property type="nucleotide sequence ID" value="NZ_JALKCH010000002.1"/>
</dbReference>
<dbReference type="InterPro" id="IPR053855">
    <property type="entry name" value="DUF6931"/>
</dbReference>
<evidence type="ECO:0000313" key="2">
    <source>
        <dbReference type="Proteomes" id="UP001203284"/>
    </source>
</evidence>
<comment type="caution">
    <text evidence="1">The sequence shown here is derived from an EMBL/GenBank/DDBJ whole genome shotgun (WGS) entry which is preliminary data.</text>
</comment>
<protein>
    <recommendedName>
        <fullName evidence="3">Secreted protein</fullName>
    </recommendedName>
</protein>
<dbReference type="Pfam" id="PF22011">
    <property type="entry name" value="DUF6931"/>
    <property type="match status" value="1"/>
</dbReference>
<dbReference type="Proteomes" id="UP001203284">
    <property type="component" value="Unassembled WGS sequence"/>
</dbReference>
<keyword evidence="2" id="KW-1185">Reference proteome</keyword>
<evidence type="ECO:0008006" key="3">
    <source>
        <dbReference type="Google" id="ProtNLM"/>
    </source>
</evidence>
<accession>A0ABT0D7K6</accession>